<proteinExistence type="predicted"/>
<evidence type="ECO:0000313" key="1">
    <source>
        <dbReference type="EMBL" id="MBB6543097.1"/>
    </source>
</evidence>
<sequence>MDYNSQHAFPSGKTNKKSHALRGYKLLYCKTT</sequence>
<dbReference type="Proteomes" id="UP000537141">
    <property type="component" value="Unassembled WGS sequence"/>
</dbReference>
<keyword evidence="2" id="KW-1185">Reference proteome</keyword>
<reference evidence="1 2" key="1">
    <citation type="submission" date="2020-08" db="EMBL/GenBank/DDBJ databases">
        <title>Genomic Encyclopedia of Type Strains, Phase IV (KMG-IV): sequencing the most valuable type-strain genomes for metagenomic binning, comparative biology and taxonomic classification.</title>
        <authorList>
            <person name="Goeker M."/>
        </authorList>
    </citation>
    <scope>NUCLEOTIDE SEQUENCE [LARGE SCALE GENOMIC DNA]</scope>
    <source>
        <strain evidence="1 2">DSM 26287</strain>
    </source>
</reference>
<protein>
    <submittedName>
        <fullName evidence="1">Uncharacterized protein</fullName>
    </submittedName>
</protein>
<dbReference type="AlphaFoldDB" id="A0A7X0NGL7"/>
<organism evidence="1 2">
    <name type="scientific">Thalassotalea piscium</name>
    <dbReference type="NCBI Taxonomy" id="1230533"/>
    <lineage>
        <taxon>Bacteria</taxon>
        <taxon>Pseudomonadati</taxon>
        <taxon>Pseudomonadota</taxon>
        <taxon>Gammaproteobacteria</taxon>
        <taxon>Alteromonadales</taxon>
        <taxon>Colwelliaceae</taxon>
        <taxon>Thalassotalea</taxon>
    </lineage>
</organism>
<comment type="caution">
    <text evidence="1">The sequence shown here is derived from an EMBL/GenBank/DDBJ whole genome shotgun (WGS) entry which is preliminary data.</text>
</comment>
<name>A0A7X0NGL7_9GAMM</name>
<accession>A0A7X0NGL7</accession>
<dbReference type="EMBL" id="JACHHU010000010">
    <property type="protein sequence ID" value="MBB6543097.1"/>
    <property type="molecule type" value="Genomic_DNA"/>
</dbReference>
<evidence type="ECO:0000313" key="2">
    <source>
        <dbReference type="Proteomes" id="UP000537141"/>
    </source>
</evidence>
<gene>
    <name evidence="1" type="ORF">HNQ55_001604</name>
</gene>